<comment type="similarity">
    <text evidence="1">Belongs to the IMPDH/GMPR family.</text>
</comment>
<dbReference type="GO" id="GO:0046872">
    <property type="term" value="F:metal ion binding"/>
    <property type="evidence" value="ECO:0007669"/>
    <property type="project" value="UniProtKB-KW"/>
</dbReference>
<dbReference type="Pfam" id="PF00571">
    <property type="entry name" value="CBS"/>
    <property type="match status" value="2"/>
</dbReference>
<dbReference type="EMBL" id="UINC01028083">
    <property type="protein sequence ID" value="SVB08448.1"/>
    <property type="molecule type" value="Genomic_DNA"/>
</dbReference>
<feature type="domain" description="CBS" evidence="9">
    <location>
        <begin position="162"/>
        <end position="223"/>
    </location>
</feature>
<dbReference type="GO" id="GO:0003938">
    <property type="term" value="F:IMP dehydrogenase activity"/>
    <property type="evidence" value="ECO:0007669"/>
    <property type="project" value="InterPro"/>
</dbReference>
<dbReference type="FunFam" id="3.20.20.70:FF:000003">
    <property type="entry name" value="GMP reductase"/>
    <property type="match status" value="1"/>
</dbReference>
<dbReference type="GO" id="GO:0006183">
    <property type="term" value="P:GTP biosynthetic process"/>
    <property type="evidence" value="ECO:0007669"/>
    <property type="project" value="TreeGrafter"/>
</dbReference>
<feature type="region of interest" description="Disordered" evidence="8">
    <location>
        <begin position="404"/>
        <end position="423"/>
    </location>
</feature>
<reference evidence="10" key="1">
    <citation type="submission" date="2018-05" db="EMBL/GenBank/DDBJ databases">
        <authorList>
            <person name="Lanie J.A."/>
            <person name="Ng W.-L."/>
            <person name="Kazmierczak K.M."/>
            <person name="Andrzejewski T.M."/>
            <person name="Davidsen T.M."/>
            <person name="Wayne K.J."/>
            <person name="Tettelin H."/>
            <person name="Glass J.I."/>
            <person name="Rusch D."/>
            <person name="Podicherti R."/>
            <person name="Tsui H.-C.T."/>
            <person name="Winkler M.E."/>
        </authorList>
    </citation>
    <scope>NUCLEOTIDE SEQUENCE</scope>
</reference>
<feature type="non-terminal residue" evidence="10">
    <location>
        <position position="441"/>
    </location>
</feature>
<dbReference type="PROSITE" id="PS51371">
    <property type="entry name" value="CBS"/>
    <property type="match status" value="2"/>
</dbReference>
<dbReference type="SMART" id="SM00116">
    <property type="entry name" value="CBS"/>
    <property type="match status" value="2"/>
</dbReference>
<name>A0A382B3X5_9ZZZZ</name>
<evidence type="ECO:0000259" key="9">
    <source>
        <dbReference type="PROSITE" id="PS51371"/>
    </source>
</evidence>
<evidence type="ECO:0000256" key="8">
    <source>
        <dbReference type="SAM" id="MobiDB-lite"/>
    </source>
</evidence>
<keyword evidence="5" id="KW-0630">Potassium</keyword>
<keyword evidence="7" id="KW-0129">CBS domain</keyword>
<sequence length="441" mass="47637">MNESYFQPTDAKFAKEGLTFDDVLLLPAESEFPPSEADTKTYLTSNIQLNIPVSSSAMDTVTEAELAIALAREGGIGIVHRNLPIERQVEEIDKVKRSESGMIEHPITLTPDKTVADALEVTAFYRIGGVPIISEDGILVGMITNRDLKYEENYDTPVTKLMTPLDELVTAPPGISLEDAKKVLHQIRKEKLPIVDDDYRLHGLITIKDIDKIRQYPTSCKDELGRLRVGAAVSPSSSLDEIGMLVEAKADVLVIDTAHGHSKSVVRAVQTVKTEFPNVDLIVGNVVTGEATQRLIDARADGIKVGIGPGSIWTTRVIAGIGVPQITAIYDCAVEADKQSIPIIADGGIRYSGDIAKAIGAGASSVMIGSLFAGTEESPGKTIIYQGRKFKVYRGMGSLSAMRKRGGKERYSQGSEEDISKLVPEGIEGRVPYRGTLSESV</sequence>
<dbReference type="InterPro" id="IPR000644">
    <property type="entry name" value="CBS_dom"/>
</dbReference>
<feature type="domain" description="CBS" evidence="9">
    <location>
        <begin position="102"/>
        <end position="158"/>
    </location>
</feature>
<proteinExistence type="inferred from homology"/>
<evidence type="ECO:0000256" key="7">
    <source>
        <dbReference type="ARBA" id="ARBA00023122"/>
    </source>
</evidence>
<keyword evidence="4" id="KW-0677">Repeat</keyword>
<dbReference type="InterPro" id="IPR013785">
    <property type="entry name" value="Aldolase_TIM"/>
</dbReference>
<dbReference type="CDD" id="cd00381">
    <property type="entry name" value="IMPDH"/>
    <property type="match status" value="1"/>
</dbReference>
<dbReference type="InterPro" id="IPR046342">
    <property type="entry name" value="CBS_dom_sf"/>
</dbReference>
<keyword evidence="3" id="KW-0479">Metal-binding</keyword>
<dbReference type="NCBIfam" id="TIGR01302">
    <property type="entry name" value="IMP_dehydrog"/>
    <property type="match status" value="1"/>
</dbReference>
<keyword evidence="6" id="KW-0560">Oxidoreductase</keyword>
<dbReference type="HAMAP" id="MF_01964">
    <property type="entry name" value="IMPDH"/>
    <property type="match status" value="1"/>
</dbReference>
<dbReference type="CDD" id="cd04601">
    <property type="entry name" value="CBS_pair_IMPDH"/>
    <property type="match status" value="1"/>
</dbReference>
<dbReference type="SUPFAM" id="SSF51412">
    <property type="entry name" value="Inosine monophosphate dehydrogenase (IMPDH)"/>
    <property type="match status" value="1"/>
</dbReference>
<dbReference type="Pfam" id="PF00478">
    <property type="entry name" value="IMPDH"/>
    <property type="match status" value="1"/>
</dbReference>
<dbReference type="InterPro" id="IPR001093">
    <property type="entry name" value="IMP_DH_GMPRt"/>
</dbReference>
<organism evidence="10">
    <name type="scientific">marine metagenome</name>
    <dbReference type="NCBI Taxonomy" id="408172"/>
    <lineage>
        <taxon>unclassified sequences</taxon>
        <taxon>metagenomes</taxon>
        <taxon>ecological metagenomes</taxon>
    </lineage>
</organism>
<dbReference type="InterPro" id="IPR005990">
    <property type="entry name" value="IMP_DH"/>
</dbReference>
<gene>
    <name evidence="10" type="ORF">METZ01_LOCUS161302</name>
</gene>
<evidence type="ECO:0000256" key="3">
    <source>
        <dbReference type="ARBA" id="ARBA00022723"/>
    </source>
</evidence>
<protein>
    <recommendedName>
        <fullName evidence="9">CBS domain-containing protein</fullName>
    </recommendedName>
</protein>
<dbReference type="SUPFAM" id="SSF54631">
    <property type="entry name" value="CBS-domain pair"/>
    <property type="match status" value="1"/>
</dbReference>
<dbReference type="PIRSF" id="PIRSF000130">
    <property type="entry name" value="IMPDH"/>
    <property type="match status" value="1"/>
</dbReference>
<comment type="subunit">
    <text evidence="2">Homotetramer.</text>
</comment>
<evidence type="ECO:0000256" key="1">
    <source>
        <dbReference type="ARBA" id="ARBA00005502"/>
    </source>
</evidence>
<dbReference type="PANTHER" id="PTHR11911:SF111">
    <property type="entry name" value="INOSINE-5'-MONOPHOSPHATE DEHYDROGENASE"/>
    <property type="match status" value="1"/>
</dbReference>
<evidence type="ECO:0000256" key="4">
    <source>
        <dbReference type="ARBA" id="ARBA00022737"/>
    </source>
</evidence>
<dbReference type="PANTHER" id="PTHR11911">
    <property type="entry name" value="INOSINE-5-MONOPHOSPHATE DEHYDROGENASE RELATED"/>
    <property type="match status" value="1"/>
</dbReference>
<evidence type="ECO:0000256" key="5">
    <source>
        <dbReference type="ARBA" id="ARBA00022958"/>
    </source>
</evidence>
<dbReference type="Gene3D" id="3.20.20.70">
    <property type="entry name" value="Aldolase class I"/>
    <property type="match status" value="1"/>
</dbReference>
<evidence type="ECO:0000313" key="10">
    <source>
        <dbReference type="EMBL" id="SVB08448.1"/>
    </source>
</evidence>
<dbReference type="AlphaFoldDB" id="A0A382B3X5"/>
<accession>A0A382B3X5</accession>
<evidence type="ECO:0000256" key="6">
    <source>
        <dbReference type="ARBA" id="ARBA00023002"/>
    </source>
</evidence>
<evidence type="ECO:0000256" key="2">
    <source>
        <dbReference type="ARBA" id="ARBA00011881"/>
    </source>
</evidence>
<dbReference type="SMART" id="SM01240">
    <property type="entry name" value="IMPDH"/>
    <property type="match status" value="1"/>
</dbReference>